<keyword evidence="6 10" id="KW-0547">Nucleotide-binding</keyword>
<evidence type="ECO:0000256" key="7">
    <source>
        <dbReference type="ARBA" id="ARBA00022777"/>
    </source>
</evidence>
<dbReference type="GO" id="GO:0005829">
    <property type="term" value="C:cytosol"/>
    <property type="evidence" value="ECO:0007669"/>
    <property type="project" value="TreeGrafter"/>
</dbReference>
<dbReference type="Proteomes" id="UP000176786">
    <property type="component" value="Unassembled WGS sequence"/>
</dbReference>
<dbReference type="Gene3D" id="3.40.50.1260">
    <property type="entry name" value="Phosphoglycerate kinase, N-terminal domain"/>
    <property type="match status" value="2"/>
</dbReference>
<keyword evidence="8 10" id="KW-0067">ATP-binding</keyword>
<comment type="subcellular location">
    <subcellularLocation>
        <location evidence="10">Cytoplasm</location>
    </subcellularLocation>
</comment>
<evidence type="ECO:0000256" key="2">
    <source>
        <dbReference type="ARBA" id="ARBA00004838"/>
    </source>
</evidence>
<dbReference type="FunFam" id="3.40.50.1260:FF:000031">
    <property type="entry name" value="Phosphoglycerate kinase 1"/>
    <property type="match status" value="1"/>
</dbReference>
<dbReference type="HAMAP" id="MF_00145">
    <property type="entry name" value="Phosphoglyc_kinase"/>
    <property type="match status" value="1"/>
</dbReference>
<organism evidence="13 14">
    <name type="scientific">Candidatus Doudnabacteria bacterium RIFCSPHIGHO2_02_FULL_46_11</name>
    <dbReference type="NCBI Taxonomy" id="1817832"/>
    <lineage>
        <taxon>Bacteria</taxon>
        <taxon>Candidatus Doudnaibacteriota</taxon>
    </lineage>
</organism>
<dbReference type="GO" id="GO:0004618">
    <property type="term" value="F:phosphoglycerate kinase activity"/>
    <property type="evidence" value="ECO:0007669"/>
    <property type="project" value="UniProtKB-UniRule"/>
</dbReference>
<sequence length="414" mass="45568">MRNFLGKLKSVGEFKERGKTVLLRVDYNIECEQGKTCDVTRIIDSLPSIKYLLELNSRILIVAHRGRPDGRANAELSLKIAAESLAGLLGRKFISLAGSDIKFPSYPVPYVYFAGGDIRTLKREAIEKNMKPGDIVVFENIRFYPEEEKLDKNFAKGIASLADIYVNEAFSVDHHSSVSVAMLPLYLKNYAGFRLMDEIKNLEFVVNSAKKPLVLVIGGAKITDKAKMLNVLIPRSDYVIVGGAMANLFLLVKNYQIGGSFVEEGGYQMAAEIMRNHKDKIILPRDVIVSRNMEGSGILKLIDSVEPGEKIVDIGPETIFDYSEIIKKASTIIWNGPLGVFENQFFAHGTLALARLIASRAKGKAYALVGGGETLQALNQTQMQDYIDFVSTGGGAMLSYLGGEEMPGISALVR</sequence>
<evidence type="ECO:0000256" key="1">
    <source>
        <dbReference type="ARBA" id="ARBA00000642"/>
    </source>
</evidence>
<dbReference type="STRING" id="1817832.A3J48_02790"/>
<dbReference type="SUPFAM" id="SSF53748">
    <property type="entry name" value="Phosphoglycerate kinase"/>
    <property type="match status" value="1"/>
</dbReference>
<dbReference type="PIRSF" id="PIRSF000724">
    <property type="entry name" value="Pgk"/>
    <property type="match status" value="1"/>
</dbReference>
<protein>
    <recommendedName>
        <fullName evidence="4 10">Phosphoglycerate kinase</fullName>
        <ecNumber evidence="4 10">2.7.2.3</ecNumber>
    </recommendedName>
</protein>
<dbReference type="GO" id="GO:0006096">
    <property type="term" value="P:glycolytic process"/>
    <property type="evidence" value="ECO:0007669"/>
    <property type="project" value="UniProtKB-UniRule"/>
</dbReference>
<comment type="catalytic activity">
    <reaction evidence="1 10 12">
        <text>(2R)-3-phosphoglycerate + ATP = (2R)-3-phospho-glyceroyl phosphate + ADP</text>
        <dbReference type="Rhea" id="RHEA:14801"/>
        <dbReference type="ChEBI" id="CHEBI:30616"/>
        <dbReference type="ChEBI" id="CHEBI:57604"/>
        <dbReference type="ChEBI" id="CHEBI:58272"/>
        <dbReference type="ChEBI" id="CHEBI:456216"/>
        <dbReference type="EC" id="2.7.2.3"/>
    </reaction>
</comment>
<feature type="binding site" evidence="10 11">
    <location>
        <position position="342"/>
    </location>
    <ligand>
        <name>ATP</name>
        <dbReference type="ChEBI" id="CHEBI:30616"/>
    </ligand>
</feature>
<feature type="binding site" evidence="10">
    <location>
        <begin position="371"/>
        <end position="374"/>
    </location>
    <ligand>
        <name>ATP</name>
        <dbReference type="ChEBI" id="CHEBI:30616"/>
    </ligand>
</feature>
<comment type="similarity">
    <text evidence="3 10 12">Belongs to the phosphoglycerate kinase family.</text>
</comment>
<evidence type="ECO:0000256" key="5">
    <source>
        <dbReference type="ARBA" id="ARBA00022679"/>
    </source>
</evidence>
<dbReference type="EC" id="2.7.2.3" evidence="4 10"/>
<comment type="pathway">
    <text evidence="2 10">Carbohydrate degradation; glycolysis; pyruvate from D-glyceraldehyde 3-phosphate: step 2/5.</text>
</comment>
<comment type="caution">
    <text evidence="13">The sequence shown here is derived from an EMBL/GenBank/DDBJ whole genome shotgun (WGS) entry which is preliminary data.</text>
</comment>
<feature type="binding site" evidence="10 11">
    <location>
        <position position="225"/>
    </location>
    <ligand>
        <name>ATP</name>
        <dbReference type="ChEBI" id="CHEBI:30616"/>
    </ligand>
</feature>
<feature type="binding site" evidence="10">
    <location>
        <begin position="26"/>
        <end position="28"/>
    </location>
    <ligand>
        <name>substrate</name>
    </ligand>
</feature>
<dbReference type="InterPro" id="IPR036043">
    <property type="entry name" value="Phosphoglycerate_kinase_sf"/>
</dbReference>
<comment type="caution">
    <text evidence="10">Lacks conserved residue(s) required for the propagation of feature annotation.</text>
</comment>
<dbReference type="GO" id="GO:0043531">
    <property type="term" value="F:ADP binding"/>
    <property type="evidence" value="ECO:0007669"/>
    <property type="project" value="TreeGrafter"/>
</dbReference>
<keyword evidence="5 10" id="KW-0808">Transferase</keyword>
<keyword evidence="7 10" id="KW-0418">Kinase</keyword>
<feature type="binding site" evidence="10">
    <location>
        <begin position="64"/>
        <end position="67"/>
    </location>
    <ligand>
        <name>substrate</name>
    </ligand>
</feature>
<dbReference type="PRINTS" id="PR00477">
    <property type="entry name" value="PHGLYCKINASE"/>
</dbReference>
<dbReference type="GO" id="GO:0005524">
    <property type="term" value="F:ATP binding"/>
    <property type="evidence" value="ECO:0007669"/>
    <property type="project" value="UniProtKB-KW"/>
</dbReference>
<evidence type="ECO:0000256" key="6">
    <source>
        <dbReference type="ARBA" id="ARBA00022741"/>
    </source>
</evidence>
<evidence type="ECO:0000256" key="4">
    <source>
        <dbReference type="ARBA" id="ARBA00013061"/>
    </source>
</evidence>
<dbReference type="InterPro" id="IPR015824">
    <property type="entry name" value="Phosphoglycerate_kinase_N"/>
</dbReference>
<dbReference type="EMBL" id="MFES01000027">
    <property type="protein sequence ID" value="OGE85077.1"/>
    <property type="molecule type" value="Genomic_DNA"/>
</dbReference>
<proteinExistence type="inferred from homology"/>
<evidence type="ECO:0000256" key="10">
    <source>
        <dbReference type="HAMAP-Rule" id="MF_00145"/>
    </source>
</evidence>
<keyword evidence="10" id="KW-0963">Cytoplasm</keyword>
<dbReference type="GO" id="GO:0006094">
    <property type="term" value="P:gluconeogenesis"/>
    <property type="evidence" value="ECO:0007669"/>
    <property type="project" value="TreeGrafter"/>
</dbReference>
<keyword evidence="9 10" id="KW-0324">Glycolysis</keyword>
<name>A0A1F5P513_9BACT</name>
<dbReference type="PANTHER" id="PTHR11406">
    <property type="entry name" value="PHOSPHOGLYCERATE KINASE"/>
    <property type="match status" value="1"/>
</dbReference>
<comment type="subunit">
    <text evidence="10">Monomer.</text>
</comment>
<evidence type="ECO:0000256" key="8">
    <source>
        <dbReference type="ARBA" id="ARBA00022840"/>
    </source>
</evidence>
<evidence type="ECO:0000256" key="12">
    <source>
        <dbReference type="RuleBase" id="RU000532"/>
    </source>
</evidence>
<reference evidence="13 14" key="1">
    <citation type="journal article" date="2016" name="Nat. Commun.">
        <title>Thousands of microbial genomes shed light on interconnected biogeochemical processes in an aquifer system.</title>
        <authorList>
            <person name="Anantharaman K."/>
            <person name="Brown C.T."/>
            <person name="Hug L.A."/>
            <person name="Sharon I."/>
            <person name="Castelle C.J."/>
            <person name="Probst A.J."/>
            <person name="Thomas B.C."/>
            <person name="Singh A."/>
            <person name="Wilkins M.J."/>
            <person name="Karaoz U."/>
            <person name="Brodie E.L."/>
            <person name="Williams K.H."/>
            <person name="Hubbard S.S."/>
            <person name="Banfield J.F."/>
        </authorList>
    </citation>
    <scope>NUCLEOTIDE SEQUENCE [LARGE SCALE GENOMIC DNA]</scope>
</reference>
<evidence type="ECO:0000256" key="3">
    <source>
        <dbReference type="ARBA" id="ARBA00008982"/>
    </source>
</evidence>
<dbReference type="AlphaFoldDB" id="A0A1F5P513"/>
<feature type="binding site" evidence="10">
    <location>
        <position position="41"/>
    </location>
    <ligand>
        <name>substrate</name>
    </ligand>
</feature>
<dbReference type="InterPro" id="IPR001576">
    <property type="entry name" value="Phosphoglycerate_kinase"/>
</dbReference>
<feature type="binding site" evidence="10">
    <location>
        <position position="142"/>
    </location>
    <ligand>
        <name>substrate</name>
    </ligand>
</feature>
<dbReference type="PANTHER" id="PTHR11406:SF23">
    <property type="entry name" value="PHOSPHOGLYCERATE KINASE 1, CHLOROPLASTIC-RELATED"/>
    <property type="match status" value="1"/>
</dbReference>
<evidence type="ECO:0000256" key="11">
    <source>
        <dbReference type="PIRSR" id="PIRSR000724-2"/>
    </source>
</evidence>
<evidence type="ECO:0000256" key="9">
    <source>
        <dbReference type="ARBA" id="ARBA00023152"/>
    </source>
</evidence>
<gene>
    <name evidence="10" type="primary">pgk</name>
    <name evidence="13" type="ORF">A3J48_02790</name>
</gene>
<accession>A0A1F5P513</accession>
<dbReference type="Pfam" id="PF00162">
    <property type="entry name" value="PGK"/>
    <property type="match status" value="1"/>
</dbReference>
<dbReference type="UniPathway" id="UPA00109">
    <property type="reaction ID" value="UER00185"/>
</dbReference>
<evidence type="ECO:0000313" key="14">
    <source>
        <dbReference type="Proteomes" id="UP000176786"/>
    </source>
</evidence>
<evidence type="ECO:0000313" key="13">
    <source>
        <dbReference type="EMBL" id="OGE85077.1"/>
    </source>
</evidence>